<sequence>MGLFGKKKKPQDALEQADQALNKGLTGLFVKGFVSKEHREMMNQSLDSAKQAQLAASGAIPLTATAAVLSISDTGRLINFDPVVVMELDVTETSGSQYKKTLETLVSKLQIPRVGDRIGLGQNPGNPIEVVYLGLLP</sequence>
<dbReference type="Proteomes" id="UP000612456">
    <property type="component" value="Unassembled WGS sequence"/>
</dbReference>
<name>A0A916ZG62_9BACL</name>
<comment type="caution">
    <text evidence="1">The sequence shown here is derived from an EMBL/GenBank/DDBJ whole genome shotgun (WGS) entry which is preliminary data.</text>
</comment>
<dbReference type="EMBL" id="BMHP01000008">
    <property type="protein sequence ID" value="GGD96165.1"/>
    <property type="molecule type" value="Genomic_DNA"/>
</dbReference>
<accession>A0A916ZG62</accession>
<gene>
    <name evidence="1" type="ORF">GCM10010911_63560</name>
</gene>
<evidence type="ECO:0000313" key="1">
    <source>
        <dbReference type="EMBL" id="GGD96165.1"/>
    </source>
</evidence>
<proteinExistence type="predicted"/>
<dbReference type="RefSeq" id="WP_188998842.1">
    <property type="nucleotide sequence ID" value="NZ_BMHP01000008.1"/>
</dbReference>
<protein>
    <submittedName>
        <fullName evidence="1">Uncharacterized protein</fullName>
    </submittedName>
</protein>
<reference evidence="1" key="2">
    <citation type="submission" date="2020-09" db="EMBL/GenBank/DDBJ databases">
        <authorList>
            <person name="Sun Q."/>
            <person name="Zhou Y."/>
        </authorList>
    </citation>
    <scope>NUCLEOTIDE SEQUENCE</scope>
    <source>
        <strain evidence="1">CGMCC 1.15178</strain>
    </source>
</reference>
<keyword evidence="2" id="KW-1185">Reference proteome</keyword>
<evidence type="ECO:0000313" key="2">
    <source>
        <dbReference type="Proteomes" id="UP000612456"/>
    </source>
</evidence>
<organism evidence="1 2">
    <name type="scientific">Paenibacillus nasutitermitis</name>
    <dbReference type="NCBI Taxonomy" id="1652958"/>
    <lineage>
        <taxon>Bacteria</taxon>
        <taxon>Bacillati</taxon>
        <taxon>Bacillota</taxon>
        <taxon>Bacilli</taxon>
        <taxon>Bacillales</taxon>
        <taxon>Paenibacillaceae</taxon>
        <taxon>Paenibacillus</taxon>
    </lineage>
</organism>
<reference evidence="1" key="1">
    <citation type="journal article" date="2014" name="Int. J. Syst. Evol. Microbiol.">
        <title>Complete genome sequence of Corynebacterium casei LMG S-19264T (=DSM 44701T), isolated from a smear-ripened cheese.</title>
        <authorList>
            <consortium name="US DOE Joint Genome Institute (JGI-PGF)"/>
            <person name="Walter F."/>
            <person name="Albersmeier A."/>
            <person name="Kalinowski J."/>
            <person name="Ruckert C."/>
        </authorList>
    </citation>
    <scope>NUCLEOTIDE SEQUENCE</scope>
    <source>
        <strain evidence="1">CGMCC 1.15178</strain>
    </source>
</reference>
<dbReference type="AlphaFoldDB" id="A0A916ZG62"/>